<evidence type="ECO:0000313" key="1">
    <source>
        <dbReference type="EMBL" id="HHI65429.1"/>
    </source>
</evidence>
<reference evidence="1" key="1">
    <citation type="journal article" date="2020" name="mSystems">
        <title>Genome- and Community-Level Interaction Insights into Carbon Utilization and Element Cycling Functions of Hydrothermarchaeota in Hydrothermal Sediment.</title>
        <authorList>
            <person name="Zhou Z."/>
            <person name="Liu Y."/>
            <person name="Xu W."/>
            <person name="Pan J."/>
            <person name="Luo Z.H."/>
            <person name="Li M."/>
        </authorList>
    </citation>
    <scope>NUCLEOTIDE SEQUENCE [LARGE SCALE GENOMIC DNA]</scope>
    <source>
        <strain evidence="1">SpSt-1019</strain>
    </source>
</reference>
<evidence type="ECO:0008006" key="2">
    <source>
        <dbReference type="Google" id="ProtNLM"/>
    </source>
</evidence>
<sequence>MNNWDPDNYDKKVGFVSEFGKEVLRKKSVDAVFSNALLHWVKIASLAIKSIYLLVIGVQNEYFLALS</sequence>
<accession>A0A7C5PB04</accession>
<organism evidence="1">
    <name type="scientific">Thermodesulfobium narugense</name>
    <dbReference type="NCBI Taxonomy" id="184064"/>
    <lineage>
        <taxon>Bacteria</taxon>
        <taxon>Pseudomonadati</taxon>
        <taxon>Thermodesulfobiota</taxon>
        <taxon>Thermodesulfobiia</taxon>
        <taxon>Thermodesulfobiales</taxon>
        <taxon>Thermodesulfobiaceae</taxon>
        <taxon>Thermodesulfobium</taxon>
    </lineage>
</organism>
<gene>
    <name evidence="1" type="ORF">ENL70_02625</name>
</gene>
<comment type="caution">
    <text evidence="1">The sequence shown here is derived from an EMBL/GenBank/DDBJ whole genome shotgun (WGS) entry which is preliminary data.</text>
</comment>
<proteinExistence type="predicted"/>
<dbReference type="AlphaFoldDB" id="A0A7C5PB04"/>
<name>A0A7C5PB04_9BACT</name>
<protein>
    <recommendedName>
        <fullName evidence="2">Methyltransferase type 11 domain-containing protein</fullName>
    </recommendedName>
</protein>
<dbReference type="EMBL" id="DRUY01000089">
    <property type="protein sequence ID" value="HHI65429.1"/>
    <property type="molecule type" value="Genomic_DNA"/>
</dbReference>